<dbReference type="PROSITE" id="PS51257">
    <property type="entry name" value="PROKAR_LIPOPROTEIN"/>
    <property type="match status" value="1"/>
</dbReference>
<accession>K6ZCU0</accession>
<evidence type="ECO:0000313" key="3">
    <source>
        <dbReference type="Proteomes" id="UP000006251"/>
    </source>
</evidence>
<evidence type="ECO:0008006" key="4">
    <source>
        <dbReference type="Google" id="ProtNLM"/>
    </source>
</evidence>
<dbReference type="Pfam" id="PF19795">
    <property type="entry name" value="DUF6279"/>
    <property type="match status" value="1"/>
</dbReference>
<protein>
    <recommendedName>
        <fullName evidence="4">Lipoprotein</fullName>
    </recommendedName>
</protein>
<dbReference type="PIRSF" id="PIRSF028200">
    <property type="entry name" value="UCP028200"/>
    <property type="match status" value="1"/>
</dbReference>
<dbReference type="STRING" id="1121922.GCA_000428905_00608"/>
<evidence type="ECO:0000256" key="1">
    <source>
        <dbReference type="SAM" id="MobiDB-lite"/>
    </source>
</evidence>
<dbReference type="Proteomes" id="UP000006251">
    <property type="component" value="Unassembled WGS sequence"/>
</dbReference>
<reference evidence="3" key="1">
    <citation type="journal article" date="2014" name="Environ. Microbiol.">
        <title>Comparative genomics of the marine bacterial genus Glaciecola reveals the high degree of genomic diversity and genomic characteristic for cold adaptation.</title>
        <authorList>
            <person name="Qin Q.L."/>
            <person name="Xie B.B."/>
            <person name="Yu Y."/>
            <person name="Shu Y.L."/>
            <person name="Rong J.C."/>
            <person name="Zhang Y.J."/>
            <person name="Zhao D.L."/>
            <person name="Chen X.L."/>
            <person name="Zhang X.Y."/>
            <person name="Chen B."/>
            <person name="Zhou B.C."/>
            <person name="Zhang Y.Z."/>
        </authorList>
    </citation>
    <scope>NUCLEOTIDE SEQUENCE [LARGE SCALE GENOMIC DNA]</scope>
    <source>
        <strain evidence="3">ACAM 615</strain>
    </source>
</reference>
<comment type="caution">
    <text evidence="2">The sequence shown here is derived from an EMBL/GenBank/DDBJ whole genome shotgun (WGS) entry which is preliminary data.</text>
</comment>
<sequence>MLKKIMVIGLVLFLSGCSTKFVYKNVDWLIYWYIDDFVELTNQQEKVVDVKLASWLAWHKDSELPIYLEHLNELSGDIRTQQMSLDKIDYHRQKAADHWIRLKTKIIPDLVSMAPLLSQDQVDSMFKEIDKINKEDAEERDELLAKTPEKRQTESVKRNTRNLKRWLGKLNDEQEQLVESMYGEFHSNGELWSQYRVRYQAQLRALFNDADRGDGFKTKLNKLLMEPELYRGDVLNQRNSENSNKYKAFLLAADASSTEGQRSHLLDEIAEFVGDLTDLVK</sequence>
<feature type="region of interest" description="Disordered" evidence="1">
    <location>
        <begin position="139"/>
        <end position="158"/>
    </location>
</feature>
<gene>
    <name evidence="2" type="ORF">GPAL_1294</name>
</gene>
<organism evidence="2 3">
    <name type="scientific">Brumicola pallidula DSM 14239 = ACAM 615</name>
    <dbReference type="NCBI Taxonomy" id="1121922"/>
    <lineage>
        <taxon>Bacteria</taxon>
        <taxon>Pseudomonadati</taxon>
        <taxon>Pseudomonadota</taxon>
        <taxon>Gammaproteobacteria</taxon>
        <taxon>Alteromonadales</taxon>
        <taxon>Alteromonadaceae</taxon>
        <taxon>Brumicola</taxon>
    </lineage>
</organism>
<dbReference type="InterPro" id="IPR016875">
    <property type="entry name" value="UCP028200"/>
</dbReference>
<dbReference type="RefSeq" id="WP_006010153.1">
    <property type="nucleotide sequence ID" value="NZ_BAEQ01000023.1"/>
</dbReference>
<dbReference type="EMBL" id="BAEQ01000023">
    <property type="protein sequence ID" value="GAC28167.1"/>
    <property type="molecule type" value="Genomic_DNA"/>
</dbReference>
<name>K6ZCU0_9ALTE</name>
<evidence type="ECO:0000313" key="2">
    <source>
        <dbReference type="EMBL" id="GAC28167.1"/>
    </source>
</evidence>
<feature type="compositionally biased region" description="Basic and acidic residues" evidence="1">
    <location>
        <begin position="139"/>
        <end position="157"/>
    </location>
</feature>
<keyword evidence="3" id="KW-1185">Reference proteome</keyword>
<dbReference type="AlphaFoldDB" id="K6ZCU0"/>
<proteinExistence type="predicted"/>